<sequence length="290" mass="34014">MAEYRDRFVQVLHYIEENLNSELDIDKLCQYTNLSKYHFHRQCSAFFGMPVIALIRRLRLKRAAYQLTYRDKKVVDIALESGYDSHEAFARAFKKLFGKSPSEFRRAPDWEVWHKHYEPVTALRSHFMRNTAKYEVTIIEFPKTQLAAMEHRGPAHHLGATIKQFIQWRKAQGLSPRNSRTFNLVYDDPVTTPPDQYRFDVCCTVQYPIDASERNIVNKVIPAGKCAVIRHLGSDDTIGAAVQHLYFHWLDHSTFAVRDFPIFFERINFFPEVPESKIITDIFLPIEENI</sequence>
<dbReference type="InterPro" id="IPR011256">
    <property type="entry name" value="Reg_factor_effector_dom_sf"/>
</dbReference>
<dbReference type="EMBL" id="CP092418">
    <property type="protein sequence ID" value="USD20147.1"/>
    <property type="molecule type" value="Genomic_DNA"/>
</dbReference>
<dbReference type="PROSITE" id="PS01124">
    <property type="entry name" value="HTH_ARAC_FAMILY_2"/>
    <property type="match status" value="1"/>
</dbReference>
<keyword evidence="3" id="KW-0804">Transcription</keyword>
<organism evidence="5 6">
    <name type="scientific">Microbulbifer variabilis</name>
    <dbReference type="NCBI Taxonomy" id="266805"/>
    <lineage>
        <taxon>Bacteria</taxon>
        <taxon>Pseudomonadati</taxon>
        <taxon>Pseudomonadota</taxon>
        <taxon>Gammaproteobacteria</taxon>
        <taxon>Cellvibrionales</taxon>
        <taxon>Microbulbiferaceae</taxon>
        <taxon>Microbulbifer</taxon>
    </lineage>
</organism>
<evidence type="ECO:0000313" key="6">
    <source>
        <dbReference type="Proteomes" id="UP001055658"/>
    </source>
</evidence>
<dbReference type="PROSITE" id="PS00041">
    <property type="entry name" value="HTH_ARAC_FAMILY_1"/>
    <property type="match status" value="1"/>
</dbReference>
<dbReference type="SUPFAM" id="SSF46689">
    <property type="entry name" value="Homeodomain-like"/>
    <property type="match status" value="2"/>
</dbReference>
<dbReference type="RefSeq" id="WP_252082266.1">
    <property type="nucleotide sequence ID" value="NZ_CP092418.1"/>
</dbReference>
<evidence type="ECO:0000256" key="3">
    <source>
        <dbReference type="ARBA" id="ARBA00023163"/>
    </source>
</evidence>
<dbReference type="PRINTS" id="PR00032">
    <property type="entry name" value="HTHARAC"/>
</dbReference>
<dbReference type="Gene3D" id="1.10.10.60">
    <property type="entry name" value="Homeodomain-like"/>
    <property type="match status" value="2"/>
</dbReference>
<gene>
    <name evidence="5" type="ORF">MJO52_13780</name>
</gene>
<dbReference type="Pfam" id="PF06445">
    <property type="entry name" value="GyrI-like"/>
    <property type="match status" value="1"/>
</dbReference>
<dbReference type="SMART" id="SM00871">
    <property type="entry name" value="AraC_E_bind"/>
    <property type="match status" value="1"/>
</dbReference>
<keyword evidence="2" id="KW-0238">DNA-binding</keyword>
<evidence type="ECO:0000259" key="4">
    <source>
        <dbReference type="PROSITE" id="PS01124"/>
    </source>
</evidence>
<reference evidence="5" key="1">
    <citation type="submission" date="2022-02" db="EMBL/GenBank/DDBJ databases">
        <title>Coral-associated bacteria.</title>
        <authorList>
            <person name="Tang K."/>
            <person name="Wang X."/>
        </authorList>
    </citation>
    <scope>NUCLEOTIDE SEQUENCE</scope>
    <source>
        <strain evidence="5">SCSIO 43006</strain>
    </source>
</reference>
<dbReference type="InterPro" id="IPR029442">
    <property type="entry name" value="GyrI-like"/>
</dbReference>
<dbReference type="Pfam" id="PF12833">
    <property type="entry name" value="HTH_18"/>
    <property type="match status" value="1"/>
</dbReference>
<feature type="domain" description="HTH araC/xylS-type" evidence="4">
    <location>
        <begin position="9"/>
        <end position="107"/>
    </location>
</feature>
<accession>A0ABY4VCL1</accession>
<evidence type="ECO:0000256" key="1">
    <source>
        <dbReference type="ARBA" id="ARBA00023015"/>
    </source>
</evidence>
<proteinExistence type="predicted"/>
<dbReference type="InterPro" id="IPR020449">
    <property type="entry name" value="Tscrpt_reg_AraC-type_HTH"/>
</dbReference>
<dbReference type="InterPro" id="IPR050908">
    <property type="entry name" value="SmbC-like"/>
</dbReference>
<dbReference type="SUPFAM" id="SSF55136">
    <property type="entry name" value="Probable bacterial effector-binding domain"/>
    <property type="match status" value="1"/>
</dbReference>
<keyword evidence="6" id="KW-1185">Reference proteome</keyword>
<evidence type="ECO:0000313" key="5">
    <source>
        <dbReference type="EMBL" id="USD20147.1"/>
    </source>
</evidence>
<dbReference type="InterPro" id="IPR018060">
    <property type="entry name" value="HTH_AraC"/>
</dbReference>
<dbReference type="SMART" id="SM00342">
    <property type="entry name" value="HTH_ARAC"/>
    <property type="match status" value="1"/>
</dbReference>
<keyword evidence="1" id="KW-0805">Transcription regulation</keyword>
<dbReference type="InterPro" id="IPR009057">
    <property type="entry name" value="Homeodomain-like_sf"/>
</dbReference>
<dbReference type="Gene3D" id="3.20.80.10">
    <property type="entry name" value="Regulatory factor, effector binding domain"/>
    <property type="match status" value="1"/>
</dbReference>
<dbReference type="InterPro" id="IPR010499">
    <property type="entry name" value="AraC_E-bd"/>
</dbReference>
<dbReference type="PANTHER" id="PTHR40055:SF1">
    <property type="entry name" value="TRANSCRIPTIONAL REGULATOR YGIV-RELATED"/>
    <property type="match status" value="1"/>
</dbReference>
<protein>
    <submittedName>
        <fullName evidence="5">AraC family transcriptional regulator</fullName>
    </submittedName>
</protein>
<name>A0ABY4VCL1_9GAMM</name>
<dbReference type="PANTHER" id="PTHR40055">
    <property type="entry name" value="TRANSCRIPTIONAL REGULATOR YGIV-RELATED"/>
    <property type="match status" value="1"/>
</dbReference>
<evidence type="ECO:0000256" key="2">
    <source>
        <dbReference type="ARBA" id="ARBA00023125"/>
    </source>
</evidence>
<dbReference type="Proteomes" id="UP001055658">
    <property type="component" value="Chromosome"/>
</dbReference>
<dbReference type="InterPro" id="IPR018062">
    <property type="entry name" value="HTH_AraC-typ_CS"/>
</dbReference>